<reference evidence="2" key="1">
    <citation type="submission" date="2016-10" db="EMBL/GenBank/DDBJ databases">
        <authorList>
            <person name="Varghese N."/>
        </authorList>
    </citation>
    <scope>NUCLEOTIDE SEQUENCE [LARGE SCALE GENOMIC DNA]</scope>
    <source>
        <strain evidence="2">GAS106B</strain>
    </source>
</reference>
<evidence type="ECO:0000313" key="2">
    <source>
        <dbReference type="Proteomes" id="UP000183487"/>
    </source>
</evidence>
<name>A0A1H1DIU9_9BURK</name>
<dbReference type="Proteomes" id="UP000183487">
    <property type="component" value="Unassembled WGS sequence"/>
</dbReference>
<accession>A0A1H1DIU9</accession>
<dbReference type="EMBL" id="FNKP01000001">
    <property type="protein sequence ID" value="SDQ76425.1"/>
    <property type="molecule type" value="Genomic_DNA"/>
</dbReference>
<dbReference type="RefSeq" id="WP_290439521.1">
    <property type="nucleotide sequence ID" value="NZ_FNKP01000001.1"/>
</dbReference>
<sequence>MQKINRNELAKSAIAGGCCKTANKTATVAATPVKVTVLVKA</sequence>
<keyword evidence="2" id="KW-1185">Reference proteome</keyword>
<protein>
    <submittedName>
        <fullName evidence="1">Uncharacterized protein</fullName>
    </submittedName>
</protein>
<dbReference type="AlphaFoldDB" id="A0A1H1DIU9"/>
<gene>
    <name evidence="1" type="ORF">SAMN05443245_2669</name>
</gene>
<proteinExistence type="predicted"/>
<evidence type="ECO:0000313" key="1">
    <source>
        <dbReference type="EMBL" id="SDQ76425.1"/>
    </source>
</evidence>
<organism evidence="1 2">
    <name type="scientific">Paraburkholderia fungorum</name>
    <dbReference type="NCBI Taxonomy" id="134537"/>
    <lineage>
        <taxon>Bacteria</taxon>
        <taxon>Pseudomonadati</taxon>
        <taxon>Pseudomonadota</taxon>
        <taxon>Betaproteobacteria</taxon>
        <taxon>Burkholderiales</taxon>
        <taxon>Burkholderiaceae</taxon>
        <taxon>Paraburkholderia</taxon>
    </lineage>
</organism>